<dbReference type="AlphaFoldDB" id="A0A9Y1BJK8"/>
<dbReference type="Proteomes" id="UP001201020">
    <property type="component" value="Chromosome"/>
</dbReference>
<dbReference type="PROSITE" id="PS51379">
    <property type="entry name" value="4FE4S_FER_2"/>
    <property type="match status" value="1"/>
</dbReference>
<dbReference type="PROSITE" id="PS50890">
    <property type="entry name" value="PUA"/>
    <property type="match status" value="1"/>
</dbReference>
<dbReference type="InterPro" id="IPR002478">
    <property type="entry name" value="PUA"/>
</dbReference>
<dbReference type="EMBL" id="CP084166">
    <property type="protein sequence ID" value="UJG39950.1"/>
    <property type="molecule type" value="Genomic_DNA"/>
</dbReference>
<dbReference type="InterPro" id="IPR017900">
    <property type="entry name" value="4Fe4S_Fe_S_CS"/>
</dbReference>
<dbReference type="GO" id="GO:0016491">
    <property type="term" value="F:oxidoreductase activity"/>
    <property type="evidence" value="ECO:0007669"/>
    <property type="project" value="UniProtKB-ARBA"/>
</dbReference>
<dbReference type="GO" id="GO:0003723">
    <property type="term" value="F:RNA binding"/>
    <property type="evidence" value="ECO:0007669"/>
    <property type="project" value="InterPro"/>
</dbReference>
<gene>
    <name evidence="2" type="ORF">K9W45_08845</name>
</gene>
<evidence type="ECO:0000259" key="1">
    <source>
        <dbReference type="PROSITE" id="PS51379"/>
    </source>
</evidence>
<dbReference type="SUPFAM" id="SSF88697">
    <property type="entry name" value="PUA domain-like"/>
    <property type="match status" value="1"/>
</dbReference>
<dbReference type="NCBIfam" id="NF010367">
    <property type="entry name" value="PRK13795.1-2"/>
    <property type="match status" value="1"/>
</dbReference>
<dbReference type="Gene3D" id="2.30.130.10">
    <property type="entry name" value="PUA domain"/>
    <property type="match status" value="1"/>
</dbReference>
<dbReference type="Pfam" id="PF01507">
    <property type="entry name" value="PAPS_reduct"/>
    <property type="match status" value="1"/>
</dbReference>
<reference evidence="2" key="1">
    <citation type="journal article" date="2022" name="Nat. Microbiol.">
        <title>Unique mobile elements and scalable gene flow at the prokaryote-eukaryote boundary revealed by circularized Asgard archaea genomes.</title>
        <authorList>
            <person name="Wu F."/>
            <person name="Speth D.R."/>
            <person name="Philosof A."/>
            <person name="Cremiere A."/>
            <person name="Narayanan A."/>
            <person name="Barco R.A."/>
            <person name="Connon S.A."/>
            <person name="Amend J.P."/>
            <person name="Antoshechkin I.A."/>
            <person name="Orphan V.J."/>
        </authorList>
    </citation>
    <scope>NUCLEOTIDE SEQUENCE</scope>
    <source>
        <strain evidence="2">PM71</strain>
    </source>
</reference>
<dbReference type="InterPro" id="IPR015947">
    <property type="entry name" value="PUA-like_sf"/>
</dbReference>
<organism evidence="2">
    <name type="scientific">Candidatus Heimdallarchaeum aukensis</name>
    <dbReference type="NCBI Taxonomy" id="2876573"/>
    <lineage>
        <taxon>Archaea</taxon>
        <taxon>Promethearchaeati</taxon>
        <taxon>Candidatus Heimdallarchaeota</taxon>
        <taxon>Candidatus Heimdallarchaeia (ex Rinke et al. 2021) (nom. nud.)</taxon>
        <taxon>Candidatus Heimdallarchaeales</taxon>
        <taxon>Candidatus Heimdallarchaeaceae</taxon>
        <taxon>Candidatus Heimdallarchaeum</taxon>
    </lineage>
</organism>
<dbReference type="InterPro" id="IPR036974">
    <property type="entry name" value="PUA_sf"/>
</dbReference>
<sequence>MQEKKKRKKKKNIPYLGKNILYFCSDCSLPIVKSDICPKCGKKLNKIPITPPYDVRPATKQDIKEILKLIKRNFGVRKKIFSLDDVLLLNHVGSEDQMDEIVYYGNIIGIRRYDLVYRHWTIKLNAYGLLLIEKEIRKNWVIVDDGAINNILNGSNALIPGIIDADRRIRKDNYIAILDKNKNVIAGGIAKINEVERKKQARGTYAKNYVTIKNRTLRKIKKTTWDEVIEANSSIINDITKEAVQFIRRIKEELKLPVAVSFSGGKDSLVTLDLAQKALPEEDLKIFFVDTGIEFPQTVSYVKRLSKKMNFKDNLKVKKVKTKTFWNAFQKFGPPGRDYRYCCKFAKLAPIRELILQNYPEGKCISLVGQRRYESYARATADIWQNHYIPNQINVSPIQNWTALVVWLYIFLNNLPYNPLYDKQYERIGCWVCPSSNLAQFDLLKNNNRRLYKKLSRELEKWRNKKKLPKEYITKGLWRFKHIPQKIRNILTLDKKDLFIIEKRKMAIDLDDIDVEESECRVQQTTIIGSFSRITKFENLQKTLSMVGKVVNNNSLDFIQVKKNDFTAFLYPDGTFKLRLGKNNEKKLKNFVEKFVFSVLRTEECLECKLCFDECKTYSLSFNNKGLIVDPSTCVQCEKCFDVCPIYTITHRNTKEKIKNTVSEINF</sequence>
<dbReference type="SUPFAM" id="SSF52402">
    <property type="entry name" value="Adenine nucleotide alpha hydrolases-like"/>
    <property type="match status" value="1"/>
</dbReference>
<accession>A0A9Y1BJK8</accession>
<dbReference type="InterPro" id="IPR004521">
    <property type="entry name" value="Uncharacterised_CHP00451"/>
</dbReference>
<dbReference type="InterPro" id="IPR002500">
    <property type="entry name" value="PAPS_reduct_dom"/>
</dbReference>
<name>A0A9Y1BJK8_9ARCH</name>
<dbReference type="Gene3D" id="3.40.50.620">
    <property type="entry name" value="HUPs"/>
    <property type="match status" value="1"/>
</dbReference>
<dbReference type="SMART" id="SM00359">
    <property type="entry name" value="PUA"/>
    <property type="match status" value="1"/>
</dbReference>
<dbReference type="PROSITE" id="PS00198">
    <property type="entry name" value="4FE4S_FER_1"/>
    <property type="match status" value="1"/>
</dbReference>
<dbReference type="SUPFAM" id="SSF54862">
    <property type="entry name" value="4Fe-4S ferredoxins"/>
    <property type="match status" value="1"/>
</dbReference>
<dbReference type="NCBIfam" id="TIGR00451">
    <property type="entry name" value="unchar_dom_2"/>
    <property type="match status" value="1"/>
</dbReference>
<dbReference type="CDD" id="cd23947">
    <property type="entry name" value="PAPS_reductase-like_YbdN"/>
    <property type="match status" value="1"/>
</dbReference>
<protein>
    <submittedName>
        <fullName evidence="2">Phosphoadenosine phosphosulfate reductase family protein</fullName>
    </submittedName>
</protein>
<dbReference type="PANTHER" id="PTHR43196">
    <property type="entry name" value="SULFATE ADENYLYLTRANSFERASE SUBUNIT 2"/>
    <property type="match status" value="1"/>
</dbReference>
<dbReference type="PANTHER" id="PTHR43196:SF2">
    <property type="entry name" value="PHOSPHOADENOSINE PHOSPHOSULFATE REDUCTASE"/>
    <property type="match status" value="1"/>
</dbReference>
<dbReference type="InterPro" id="IPR014729">
    <property type="entry name" value="Rossmann-like_a/b/a_fold"/>
</dbReference>
<dbReference type="InterPro" id="IPR050128">
    <property type="entry name" value="Sulfate_adenylyltrnsfr_sub2"/>
</dbReference>
<dbReference type="Pfam" id="PF01472">
    <property type="entry name" value="PUA"/>
    <property type="match status" value="1"/>
</dbReference>
<proteinExistence type="predicted"/>
<dbReference type="Gene3D" id="3.30.70.20">
    <property type="match status" value="1"/>
</dbReference>
<evidence type="ECO:0000313" key="2">
    <source>
        <dbReference type="EMBL" id="UJG39950.1"/>
    </source>
</evidence>
<feature type="domain" description="4Fe-4S ferredoxin-type" evidence="1">
    <location>
        <begin position="625"/>
        <end position="654"/>
    </location>
</feature>
<dbReference type="InterPro" id="IPR017896">
    <property type="entry name" value="4Fe4S_Fe-S-bd"/>
</dbReference>